<evidence type="ECO:0000313" key="1">
    <source>
        <dbReference type="EMBL" id="KAA1103278.1"/>
    </source>
</evidence>
<dbReference type="Proteomes" id="UP000324748">
    <property type="component" value="Unassembled WGS sequence"/>
</dbReference>
<accession>A0A5B0PRS4</accession>
<keyword evidence="2" id="KW-1185">Reference proteome</keyword>
<dbReference type="AlphaFoldDB" id="A0A5B0PRS4"/>
<reference evidence="1 2" key="1">
    <citation type="submission" date="2019-05" db="EMBL/GenBank/DDBJ databases">
        <title>Emergence of the Ug99 lineage of the wheat stem rust pathogen through somatic hybridization.</title>
        <authorList>
            <person name="Li F."/>
            <person name="Upadhyaya N.M."/>
            <person name="Sperschneider J."/>
            <person name="Matny O."/>
            <person name="Nguyen-Phuc H."/>
            <person name="Mago R."/>
            <person name="Raley C."/>
            <person name="Miller M.E."/>
            <person name="Silverstein K.A.T."/>
            <person name="Henningsen E."/>
            <person name="Hirsch C.D."/>
            <person name="Visser B."/>
            <person name="Pretorius Z.A."/>
            <person name="Steffenson B.J."/>
            <person name="Schwessinger B."/>
            <person name="Dodds P.N."/>
            <person name="Figueroa M."/>
        </authorList>
    </citation>
    <scope>NUCLEOTIDE SEQUENCE [LARGE SCALE GENOMIC DNA]</scope>
    <source>
        <strain evidence="1">21-0</strain>
    </source>
</reference>
<dbReference type="EMBL" id="VSWC01000042">
    <property type="protein sequence ID" value="KAA1103278.1"/>
    <property type="molecule type" value="Genomic_DNA"/>
</dbReference>
<organism evidence="1 2">
    <name type="scientific">Puccinia graminis f. sp. tritici</name>
    <dbReference type="NCBI Taxonomy" id="56615"/>
    <lineage>
        <taxon>Eukaryota</taxon>
        <taxon>Fungi</taxon>
        <taxon>Dikarya</taxon>
        <taxon>Basidiomycota</taxon>
        <taxon>Pucciniomycotina</taxon>
        <taxon>Pucciniomycetes</taxon>
        <taxon>Pucciniales</taxon>
        <taxon>Pucciniaceae</taxon>
        <taxon>Puccinia</taxon>
    </lineage>
</organism>
<evidence type="ECO:0008006" key="3">
    <source>
        <dbReference type="Google" id="ProtNLM"/>
    </source>
</evidence>
<protein>
    <recommendedName>
        <fullName evidence="3">ATP-dependent DNA helicase sgs1</fullName>
    </recommendedName>
</protein>
<comment type="caution">
    <text evidence="1">The sequence shown here is derived from an EMBL/GenBank/DDBJ whole genome shotgun (WGS) entry which is preliminary data.</text>
</comment>
<proteinExistence type="predicted"/>
<gene>
    <name evidence="1" type="ORF">PGT21_012336</name>
</gene>
<sequence length="86" mass="9664">MRKGFAKCKCSNCEPDEAGQLLEVIQQMNIDNFDTILDDPHGFTKDPNIVTLARKRKKAMGKGSCRLPQDVASNLVAHLLHCFEDF</sequence>
<evidence type="ECO:0000313" key="2">
    <source>
        <dbReference type="Proteomes" id="UP000324748"/>
    </source>
</evidence>
<dbReference type="OrthoDB" id="10530333at2759"/>
<name>A0A5B0PRS4_PUCGR</name>